<dbReference type="InterPro" id="IPR012341">
    <property type="entry name" value="6hp_glycosidase-like_sf"/>
</dbReference>
<feature type="region of interest" description="Disordered" evidence="3">
    <location>
        <begin position="1"/>
        <end position="29"/>
    </location>
</feature>
<dbReference type="EMBL" id="LT629772">
    <property type="protein sequence ID" value="SDS65457.1"/>
    <property type="molecule type" value="Genomic_DNA"/>
</dbReference>
<comment type="similarity">
    <text evidence="1">Belongs to the N-acylglucosamine 2-epimerase family.</text>
</comment>
<reference evidence="4 5" key="1">
    <citation type="submission" date="2016-10" db="EMBL/GenBank/DDBJ databases">
        <authorList>
            <person name="de Groot N.N."/>
        </authorList>
    </citation>
    <scope>NUCLEOTIDE SEQUENCE [LARGE SCALE GENOMIC DNA]</scope>
    <source>
        <strain evidence="4 5">DSM 21800</strain>
    </source>
</reference>
<dbReference type="Proteomes" id="UP000199103">
    <property type="component" value="Chromosome I"/>
</dbReference>
<dbReference type="InterPro" id="IPR010819">
    <property type="entry name" value="AGE/CE"/>
</dbReference>
<dbReference type="Pfam" id="PF07221">
    <property type="entry name" value="GlcNAc_2-epim"/>
    <property type="match status" value="1"/>
</dbReference>
<dbReference type="STRING" id="630515.SAMN04489812_2575"/>
<evidence type="ECO:0000256" key="3">
    <source>
        <dbReference type="SAM" id="MobiDB-lite"/>
    </source>
</evidence>
<organism evidence="4 5">
    <name type="scientific">Microlunatus soli</name>
    <dbReference type="NCBI Taxonomy" id="630515"/>
    <lineage>
        <taxon>Bacteria</taxon>
        <taxon>Bacillati</taxon>
        <taxon>Actinomycetota</taxon>
        <taxon>Actinomycetes</taxon>
        <taxon>Propionibacteriales</taxon>
        <taxon>Propionibacteriaceae</taxon>
        <taxon>Microlunatus</taxon>
    </lineage>
</organism>
<proteinExistence type="inferred from homology"/>
<gene>
    <name evidence="4" type="ORF">SAMN04489812_2575</name>
</gene>
<dbReference type="Gene3D" id="1.50.10.10">
    <property type="match status" value="1"/>
</dbReference>
<dbReference type="OrthoDB" id="9806359at2"/>
<dbReference type="PANTHER" id="PTHR15108">
    <property type="entry name" value="N-ACYLGLUCOSAMINE-2-EPIMERASE"/>
    <property type="match status" value="1"/>
</dbReference>
<dbReference type="SUPFAM" id="SSF48208">
    <property type="entry name" value="Six-hairpin glycosidases"/>
    <property type="match status" value="1"/>
</dbReference>
<evidence type="ECO:0000256" key="2">
    <source>
        <dbReference type="ARBA" id="ARBA00023235"/>
    </source>
</evidence>
<dbReference type="GO" id="GO:0016853">
    <property type="term" value="F:isomerase activity"/>
    <property type="evidence" value="ECO:0007669"/>
    <property type="project" value="UniProtKB-KW"/>
</dbReference>
<protein>
    <submittedName>
        <fullName evidence="4">Mannose or cellobiose epimerase, N-acyl-D-glucosamine 2-epimerase family</fullName>
    </submittedName>
</protein>
<feature type="compositionally biased region" description="Polar residues" evidence="3">
    <location>
        <begin position="1"/>
        <end position="12"/>
    </location>
</feature>
<keyword evidence="5" id="KW-1185">Reference proteome</keyword>
<dbReference type="InterPro" id="IPR008928">
    <property type="entry name" value="6-hairpin_glycosidase_sf"/>
</dbReference>
<evidence type="ECO:0000256" key="1">
    <source>
        <dbReference type="ARBA" id="ARBA00008558"/>
    </source>
</evidence>
<dbReference type="GO" id="GO:0005975">
    <property type="term" value="P:carbohydrate metabolic process"/>
    <property type="evidence" value="ECO:0007669"/>
    <property type="project" value="InterPro"/>
</dbReference>
<keyword evidence="2" id="KW-0413">Isomerase</keyword>
<evidence type="ECO:0000313" key="5">
    <source>
        <dbReference type="Proteomes" id="UP000199103"/>
    </source>
</evidence>
<evidence type="ECO:0000313" key="4">
    <source>
        <dbReference type="EMBL" id="SDS65457.1"/>
    </source>
</evidence>
<dbReference type="RefSeq" id="WP_091525333.1">
    <property type="nucleotide sequence ID" value="NZ_LT629772.1"/>
</dbReference>
<accession>A0A1H1TYZ0</accession>
<dbReference type="AlphaFoldDB" id="A0A1H1TYZ0"/>
<sequence length="430" mass="47907">MADVSTPAQTSAPADESSEPAGPPWSTLPTHRHWLQAERDRLLRFHEHHAFDAAVGFAPLDVAGSPIRRAPRDLYLNARLVHCFAIEHLLGRPGAAAIAQHGLRALQTVFHDTEHGGWFAAVNPDGTPADTSKSAYGHAFVVLAAASATQAGLVGGRVLLDEALATIDDHLWREDEGAVIDSCHRDWTIAEPEYRGQNANMHLTEAYMAAAEATDDHQLRRRAEGIATKLINHHAREWQWRVPEHFDQDWNVVPSFNIDRPHDQFRPYGALVGHWFEWARLVLALHQLPNSRVPWAQEAAIGLFQRGVTDGWDPTNGGIVYSTDFTGRVINADRMHWAIAEGVGAAVFLAAATDDPQYEHWYRTFWDEIEHHLIDRRLGSWLHQTGPDGSFKGDTWPGKPDLYHAWQATLYACANPSVGLAEAARTGRMH</sequence>
<name>A0A1H1TYZ0_9ACTN</name>